<evidence type="ECO:0000313" key="2">
    <source>
        <dbReference type="Proteomes" id="UP001341840"/>
    </source>
</evidence>
<accession>A0ABU6TCP1</accession>
<protein>
    <recommendedName>
        <fullName evidence="3">F-box associated domain-containing protein</fullName>
    </recommendedName>
</protein>
<gene>
    <name evidence="1" type="ORF">PIB30_030569</name>
</gene>
<reference evidence="1 2" key="1">
    <citation type="journal article" date="2023" name="Plants (Basel)">
        <title>Bridging the Gap: Combining Genomics and Transcriptomics Approaches to Understand Stylosanthes scabra, an Orphan Legume from the Brazilian Caatinga.</title>
        <authorList>
            <person name="Ferreira-Neto J.R.C."/>
            <person name="da Silva M.D."/>
            <person name="Binneck E."/>
            <person name="de Melo N.F."/>
            <person name="da Silva R.H."/>
            <person name="de Melo A.L.T.M."/>
            <person name="Pandolfi V."/>
            <person name="Bustamante F.O."/>
            <person name="Brasileiro-Vidal A.C."/>
            <person name="Benko-Iseppon A.M."/>
        </authorList>
    </citation>
    <scope>NUCLEOTIDE SEQUENCE [LARGE SCALE GENOMIC DNA]</scope>
    <source>
        <tissue evidence="1">Leaves</tissue>
    </source>
</reference>
<dbReference type="Proteomes" id="UP001341840">
    <property type="component" value="Unassembled WGS sequence"/>
</dbReference>
<name>A0ABU6TCP1_9FABA</name>
<sequence length="158" mass="18122">MLGTRDNLPHIRSSSRPEQFEHILIPPEARSTMTRLLVHQECLCFAFVHRSEGTYQWLIWKILDVQGARSWRLCTEYRGIGLPEFPECFQGNEIVTIQDTTQFRTRSNSGATTINFTTVNPVTHMRSALQSEFAPFSFYVRSLTLSLESVVPVDGDRV</sequence>
<organism evidence="1 2">
    <name type="scientific">Stylosanthes scabra</name>
    <dbReference type="NCBI Taxonomy" id="79078"/>
    <lineage>
        <taxon>Eukaryota</taxon>
        <taxon>Viridiplantae</taxon>
        <taxon>Streptophyta</taxon>
        <taxon>Embryophyta</taxon>
        <taxon>Tracheophyta</taxon>
        <taxon>Spermatophyta</taxon>
        <taxon>Magnoliopsida</taxon>
        <taxon>eudicotyledons</taxon>
        <taxon>Gunneridae</taxon>
        <taxon>Pentapetalae</taxon>
        <taxon>rosids</taxon>
        <taxon>fabids</taxon>
        <taxon>Fabales</taxon>
        <taxon>Fabaceae</taxon>
        <taxon>Papilionoideae</taxon>
        <taxon>50 kb inversion clade</taxon>
        <taxon>dalbergioids sensu lato</taxon>
        <taxon>Dalbergieae</taxon>
        <taxon>Pterocarpus clade</taxon>
        <taxon>Stylosanthes</taxon>
    </lineage>
</organism>
<dbReference type="EMBL" id="JASCZI010090749">
    <property type="protein sequence ID" value="MED6146006.1"/>
    <property type="molecule type" value="Genomic_DNA"/>
</dbReference>
<keyword evidence="2" id="KW-1185">Reference proteome</keyword>
<evidence type="ECO:0008006" key="3">
    <source>
        <dbReference type="Google" id="ProtNLM"/>
    </source>
</evidence>
<proteinExistence type="predicted"/>
<evidence type="ECO:0000313" key="1">
    <source>
        <dbReference type="EMBL" id="MED6146006.1"/>
    </source>
</evidence>
<comment type="caution">
    <text evidence="1">The sequence shown here is derived from an EMBL/GenBank/DDBJ whole genome shotgun (WGS) entry which is preliminary data.</text>
</comment>